<sequence length="194" mass="20781">MPPSLSQFTTHPRSLPPGPSQDCNGVGFSPGKSPPTALIRIENNNTNNDICCSSIHDNNYSPDNSIQSVPRNIASPSINKSKSLRFMPYKRPAAAASKTKENVQDLALFGPVPSADSFSFVATSGSVTPPPLTACEGDLTDLVLNDEMVFQELDCITNSLHLPYSPPLSPINTTTTTSNSLGDDLLDDDFILFP</sequence>
<reference evidence="3" key="1">
    <citation type="submission" date="2013-05" db="EMBL/GenBank/DDBJ databases">
        <title>The Genome sequence of Mucor circinelloides f. circinelloides 1006PhL.</title>
        <authorList>
            <consortium name="The Broad Institute Genomics Platform"/>
            <person name="Cuomo C."/>
            <person name="Earl A."/>
            <person name="Findley K."/>
            <person name="Lee S.C."/>
            <person name="Walker B."/>
            <person name="Young S."/>
            <person name="Zeng Q."/>
            <person name="Gargeya S."/>
            <person name="Fitzgerald M."/>
            <person name="Haas B."/>
            <person name="Abouelleil A."/>
            <person name="Allen A.W."/>
            <person name="Alvarado L."/>
            <person name="Arachchi H.M."/>
            <person name="Berlin A.M."/>
            <person name="Chapman S.B."/>
            <person name="Gainer-Dewar J."/>
            <person name="Goldberg J."/>
            <person name="Griggs A."/>
            <person name="Gujja S."/>
            <person name="Hansen M."/>
            <person name="Howarth C."/>
            <person name="Imamovic A."/>
            <person name="Ireland A."/>
            <person name="Larimer J."/>
            <person name="McCowan C."/>
            <person name="Murphy C."/>
            <person name="Pearson M."/>
            <person name="Poon T.W."/>
            <person name="Priest M."/>
            <person name="Roberts A."/>
            <person name="Saif S."/>
            <person name="Shea T."/>
            <person name="Sisk P."/>
            <person name="Sykes S."/>
            <person name="Wortman J."/>
            <person name="Nusbaum C."/>
            <person name="Birren B."/>
        </authorList>
    </citation>
    <scope>NUCLEOTIDE SEQUENCE [LARGE SCALE GENOMIC DNA]</scope>
    <source>
        <strain evidence="3">1006PhL</strain>
    </source>
</reference>
<evidence type="ECO:0000256" key="1">
    <source>
        <dbReference type="SAM" id="MobiDB-lite"/>
    </source>
</evidence>
<feature type="region of interest" description="Disordered" evidence="1">
    <location>
        <begin position="1"/>
        <end position="35"/>
    </location>
</feature>
<keyword evidence="3" id="KW-1185">Reference proteome</keyword>
<protein>
    <submittedName>
        <fullName evidence="2">Uncharacterized protein</fullName>
    </submittedName>
</protein>
<dbReference type="EMBL" id="KE124139">
    <property type="protein sequence ID" value="EPB81934.1"/>
    <property type="molecule type" value="Genomic_DNA"/>
</dbReference>
<organism evidence="2 3">
    <name type="scientific">Mucor circinelloides f. circinelloides (strain 1006PhL)</name>
    <name type="common">Mucormycosis agent</name>
    <name type="synonym">Calyptromyces circinelloides</name>
    <dbReference type="NCBI Taxonomy" id="1220926"/>
    <lineage>
        <taxon>Eukaryota</taxon>
        <taxon>Fungi</taxon>
        <taxon>Fungi incertae sedis</taxon>
        <taxon>Mucoromycota</taxon>
        <taxon>Mucoromycotina</taxon>
        <taxon>Mucoromycetes</taxon>
        <taxon>Mucorales</taxon>
        <taxon>Mucorineae</taxon>
        <taxon>Mucoraceae</taxon>
        <taxon>Mucor</taxon>
    </lineage>
</organism>
<evidence type="ECO:0000313" key="3">
    <source>
        <dbReference type="Proteomes" id="UP000014254"/>
    </source>
</evidence>
<dbReference type="Proteomes" id="UP000014254">
    <property type="component" value="Unassembled WGS sequence"/>
</dbReference>
<dbReference type="AlphaFoldDB" id="S2IXD7"/>
<dbReference type="InParanoid" id="S2IXD7"/>
<proteinExistence type="predicted"/>
<accession>S2IXD7</accession>
<evidence type="ECO:0000313" key="2">
    <source>
        <dbReference type="EMBL" id="EPB81934.1"/>
    </source>
</evidence>
<dbReference type="OrthoDB" id="2251365at2759"/>
<gene>
    <name evidence="2" type="ORF">HMPREF1544_11323</name>
</gene>
<dbReference type="VEuPathDB" id="FungiDB:HMPREF1544_11323"/>
<dbReference type="OMA" id="QFTTHPR"/>
<name>S2IXD7_MUCC1</name>
<feature type="compositionally biased region" description="Polar residues" evidence="1">
    <location>
        <begin position="1"/>
        <end position="12"/>
    </location>
</feature>